<dbReference type="InterPro" id="IPR002155">
    <property type="entry name" value="Thiolase"/>
</dbReference>
<evidence type="ECO:0000259" key="7">
    <source>
        <dbReference type="Pfam" id="PF02803"/>
    </source>
</evidence>
<dbReference type="Gene3D" id="3.40.47.10">
    <property type="match status" value="2"/>
</dbReference>
<dbReference type="PATRIC" id="fig|1177154.3.peg.1781"/>
<dbReference type="SUPFAM" id="SSF53901">
    <property type="entry name" value="Thiolase-like"/>
    <property type="match status" value="2"/>
</dbReference>
<dbReference type="NCBIfam" id="NF005077">
    <property type="entry name" value="PRK06504.1"/>
    <property type="match status" value="1"/>
</dbReference>
<dbReference type="PANTHER" id="PTHR43365:SF1">
    <property type="entry name" value="ACETYL-COA C-ACYLTRANSFERASE"/>
    <property type="match status" value="1"/>
</dbReference>
<keyword evidence="2 5" id="KW-0808">Transferase</keyword>
<keyword evidence="3 5" id="KW-0012">Acyltransferase</keyword>
<dbReference type="Pfam" id="PF00108">
    <property type="entry name" value="Thiolase_N"/>
    <property type="match status" value="1"/>
</dbReference>
<dbReference type="Pfam" id="PF02803">
    <property type="entry name" value="Thiolase_C"/>
    <property type="match status" value="1"/>
</dbReference>
<dbReference type="PANTHER" id="PTHR43365">
    <property type="entry name" value="BLR7806 PROTEIN"/>
    <property type="match status" value="1"/>
</dbReference>
<dbReference type="Proteomes" id="UP000029444">
    <property type="component" value="Unassembled WGS sequence"/>
</dbReference>
<evidence type="ECO:0000256" key="1">
    <source>
        <dbReference type="ARBA" id="ARBA00010982"/>
    </source>
</evidence>
<feature type="active site" description="Proton acceptor" evidence="4">
    <location>
        <position position="375"/>
    </location>
</feature>
<dbReference type="CDD" id="cd00751">
    <property type="entry name" value="thiolase"/>
    <property type="match status" value="1"/>
</dbReference>
<gene>
    <name evidence="8" type="ORF">Y5S_01747</name>
</gene>
<dbReference type="InterPro" id="IPR020610">
    <property type="entry name" value="Thiolase_AS"/>
</dbReference>
<dbReference type="eggNOG" id="COG0183">
    <property type="taxonomic scope" value="Bacteria"/>
</dbReference>
<dbReference type="InterPro" id="IPR016039">
    <property type="entry name" value="Thiolase-like"/>
</dbReference>
<name>A0A095SKH2_9GAMM</name>
<dbReference type="PROSITE" id="PS00099">
    <property type="entry name" value="THIOLASE_3"/>
    <property type="match status" value="1"/>
</dbReference>
<evidence type="ECO:0000256" key="2">
    <source>
        <dbReference type="ARBA" id="ARBA00022679"/>
    </source>
</evidence>
<evidence type="ECO:0000256" key="4">
    <source>
        <dbReference type="PIRSR" id="PIRSR000429-1"/>
    </source>
</evidence>
<reference evidence="8 9" key="1">
    <citation type="submission" date="2012-09" db="EMBL/GenBank/DDBJ databases">
        <title>Genome Sequence of alkane-degrading Bacterium Alcanivorax sp. 19-m-6.</title>
        <authorList>
            <person name="Lai Q."/>
            <person name="Shao Z."/>
        </authorList>
    </citation>
    <scope>NUCLEOTIDE SEQUENCE [LARGE SCALE GENOMIC DNA]</scope>
    <source>
        <strain evidence="8 9">19-m-6</strain>
    </source>
</reference>
<feature type="active site" description="Acyl-thioester intermediate" evidence="4">
    <location>
        <position position="89"/>
    </location>
</feature>
<comment type="caution">
    <text evidence="8">The sequence shown here is derived from an EMBL/GenBank/DDBJ whole genome shotgun (WGS) entry which is preliminary data.</text>
</comment>
<protein>
    <submittedName>
        <fullName evidence="8">Acetyl-CoA acyltransferase</fullName>
    </submittedName>
</protein>
<dbReference type="GO" id="GO:0003988">
    <property type="term" value="F:acetyl-CoA C-acyltransferase activity"/>
    <property type="evidence" value="ECO:0007669"/>
    <property type="project" value="UniProtKB-ARBA"/>
</dbReference>
<evidence type="ECO:0000256" key="5">
    <source>
        <dbReference type="RuleBase" id="RU003557"/>
    </source>
</evidence>
<evidence type="ECO:0000313" key="8">
    <source>
        <dbReference type="EMBL" id="KGD64839.1"/>
    </source>
</evidence>
<evidence type="ECO:0000259" key="6">
    <source>
        <dbReference type="Pfam" id="PF00108"/>
    </source>
</evidence>
<dbReference type="EMBL" id="ARXV01000006">
    <property type="protein sequence ID" value="KGD64839.1"/>
    <property type="molecule type" value="Genomic_DNA"/>
</dbReference>
<feature type="domain" description="Thiolase N-terminal" evidence="6">
    <location>
        <begin position="5"/>
        <end position="258"/>
    </location>
</feature>
<feature type="domain" description="Thiolase C-terminal" evidence="7">
    <location>
        <begin position="266"/>
        <end position="387"/>
    </location>
</feature>
<dbReference type="InterPro" id="IPR020617">
    <property type="entry name" value="Thiolase_C"/>
</dbReference>
<evidence type="ECO:0000313" key="9">
    <source>
        <dbReference type="Proteomes" id="UP000029444"/>
    </source>
</evidence>
<feature type="active site" description="Proton acceptor" evidence="4">
    <location>
        <position position="345"/>
    </location>
</feature>
<dbReference type="OrthoDB" id="9764638at2"/>
<sequence length="389" mass="40616">MAEAYIVAAVRTAGGKKNGRLSKTHPADMGGKVIDALIERTGVPAEKVDDVIFGCVSQIGPQTFNVARTSILSSCLPESVPGVSIDRQCGSSQQAIHFAAQAVMSGTQDVIIAGGVESMSQVPIGSPAVAVKEMGSPFDGVEISKRYPGEHFSQFNGAERMAEKYGVSKEELDQFAYDSHKRGAAATEAGRFKEEIIPVTVTLEDGSQEEHVVDEGIRWEADLAAIKSLNPLVEGGYISAANASQITDGASALMVVSEKALKALGLTPLARIHAMSVVGSDPTMVLEGPIPATEKVLAAAGMTIGDIDLYEVNEAFGSVPLAWMKAVGADYDKLNVNGGAQALGHPLGGTGTKLMGTLIYELKRRGGKYGLLAICEGLGTANATIIEVL</sequence>
<dbReference type="InterPro" id="IPR020616">
    <property type="entry name" value="Thiolase_N"/>
</dbReference>
<dbReference type="RefSeq" id="WP_035232565.1">
    <property type="nucleotide sequence ID" value="NZ_ARXV01000006.1"/>
</dbReference>
<proteinExistence type="inferred from homology"/>
<dbReference type="PIRSF" id="PIRSF000429">
    <property type="entry name" value="Ac-CoA_Ac_transf"/>
    <property type="match status" value="1"/>
</dbReference>
<accession>A0A095SKH2</accession>
<keyword evidence="9" id="KW-1185">Reference proteome</keyword>
<dbReference type="AlphaFoldDB" id="A0A095SKH2"/>
<dbReference type="NCBIfam" id="TIGR01930">
    <property type="entry name" value="AcCoA-C-Actrans"/>
    <property type="match status" value="1"/>
</dbReference>
<dbReference type="STRING" id="1177154.Y5S_01747"/>
<organism evidence="8 9">
    <name type="scientific">Alcanivorax nanhaiticus</name>
    <dbReference type="NCBI Taxonomy" id="1177154"/>
    <lineage>
        <taxon>Bacteria</taxon>
        <taxon>Pseudomonadati</taxon>
        <taxon>Pseudomonadota</taxon>
        <taxon>Gammaproteobacteria</taxon>
        <taxon>Oceanospirillales</taxon>
        <taxon>Alcanivoracaceae</taxon>
        <taxon>Alcanivorax</taxon>
    </lineage>
</organism>
<evidence type="ECO:0000256" key="3">
    <source>
        <dbReference type="ARBA" id="ARBA00023315"/>
    </source>
</evidence>
<comment type="similarity">
    <text evidence="1 5">Belongs to the thiolase-like superfamily. Thiolase family.</text>
</comment>